<gene>
    <name evidence="1" type="ordered locus">Echvi_2298</name>
</gene>
<proteinExistence type="predicted"/>
<reference evidence="2" key="1">
    <citation type="submission" date="2012-02" db="EMBL/GenBank/DDBJ databases">
        <title>The complete genome of Echinicola vietnamensis DSM 17526.</title>
        <authorList>
            <person name="Lucas S."/>
            <person name="Copeland A."/>
            <person name="Lapidus A."/>
            <person name="Glavina del Rio T."/>
            <person name="Dalin E."/>
            <person name="Tice H."/>
            <person name="Bruce D."/>
            <person name="Goodwin L."/>
            <person name="Pitluck S."/>
            <person name="Peters L."/>
            <person name="Ovchinnikova G."/>
            <person name="Teshima H."/>
            <person name="Kyrpides N."/>
            <person name="Mavromatis K."/>
            <person name="Ivanova N."/>
            <person name="Brettin T."/>
            <person name="Detter J.C."/>
            <person name="Han C."/>
            <person name="Larimer F."/>
            <person name="Land M."/>
            <person name="Hauser L."/>
            <person name="Markowitz V."/>
            <person name="Cheng J.-F."/>
            <person name="Hugenholtz P."/>
            <person name="Woyke T."/>
            <person name="Wu D."/>
            <person name="Brambilla E."/>
            <person name="Klenk H.-P."/>
            <person name="Eisen J.A."/>
        </authorList>
    </citation>
    <scope>NUCLEOTIDE SEQUENCE [LARGE SCALE GENOMIC DNA]</scope>
    <source>
        <strain evidence="2">DSM 17526 / LMG 23754 / KMM 6221</strain>
    </source>
</reference>
<name>L0G0N6_ECHVK</name>
<organism evidence="1 2">
    <name type="scientific">Echinicola vietnamensis (strain DSM 17526 / LMG 23754 / KMM 6221)</name>
    <dbReference type="NCBI Taxonomy" id="926556"/>
    <lineage>
        <taxon>Bacteria</taxon>
        <taxon>Pseudomonadati</taxon>
        <taxon>Bacteroidota</taxon>
        <taxon>Cytophagia</taxon>
        <taxon>Cytophagales</taxon>
        <taxon>Cyclobacteriaceae</taxon>
        <taxon>Echinicola</taxon>
    </lineage>
</organism>
<dbReference type="AlphaFoldDB" id="L0G0N6"/>
<dbReference type="KEGG" id="evi:Echvi_2298"/>
<dbReference type="HOGENOM" id="CLU_191482_0_0_10"/>
<protein>
    <submittedName>
        <fullName evidence="1">Uncharacterized protein</fullName>
    </submittedName>
</protein>
<sequence>MTFFYITNFYEPSALHVIHALGCPDMPAMNELSYLGPFNNCSEAHRAASKKFENVKVSECCCEKHTKAIVHPSSC</sequence>
<dbReference type="Proteomes" id="UP000010796">
    <property type="component" value="Chromosome"/>
</dbReference>
<keyword evidence="2" id="KW-1185">Reference proteome</keyword>
<dbReference type="EMBL" id="CP003346">
    <property type="protein sequence ID" value="AGA78546.1"/>
    <property type="molecule type" value="Genomic_DNA"/>
</dbReference>
<evidence type="ECO:0000313" key="2">
    <source>
        <dbReference type="Proteomes" id="UP000010796"/>
    </source>
</evidence>
<accession>L0G0N6</accession>
<evidence type="ECO:0000313" key="1">
    <source>
        <dbReference type="EMBL" id="AGA78546.1"/>
    </source>
</evidence>